<feature type="compositionally biased region" description="Basic residues" evidence="1">
    <location>
        <begin position="332"/>
        <end position="361"/>
    </location>
</feature>
<evidence type="ECO:0000256" key="1">
    <source>
        <dbReference type="SAM" id="MobiDB-lite"/>
    </source>
</evidence>
<accession>A0A2G5UIE7</accession>
<name>A0A2G5UIE7_9PELO</name>
<feature type="region of interest" description="Disordered" evidence="1">
    <location>
        <begin position="326"/>
        <end position="361"/>
    </location>
</feature>
<keyword evidence="3" id="KW-1185">Reference proteome</keyword>
<dbReference type="EMBL" id="PDUG01000003">
    <property type="protein sequence ID" value="PIC39332.1"/>
    <property type="molecule type" value="Genomic_DNA"/>
</dbReference>
<gene>
    <name evidence="2" type="primary">Cnig_chr_III.g11053</name>
    <name evidence="2" type="ORF">B9Z55_011053</name>
</gene>
<dbReference type="Proteomes" id="UP000230233">
    <property type="component" value="Chromosome III"/>
</dbReference>
<evidence type="ECO:0000313" key="3">
    <source>
        <dbReference type="Proteomes" id="UP000230233"/>
    </source>
</evidence>
<reference evidence="3" key="1">
    <citation type="submission" date="2017-10" db="EMBL/GenBank/DDBJ databases">
        <title>Rapid genome shrinkage in a self-fertile nematode reveals novel sperm competition proteins.</title>
        <authorList>
            <person name="Yin D."/>
            <person name="Schwarz E.M."/>
            <person name="Thomas C.G."/>
            <person name="Felde R.L."/>
            <person name="Korf I.F."/>
            <person name="Cutter A.D."/>
            <person name="Schartner C.M."/>
            <person name="Ralston E.J."/>
            <person name="Meyer B.J."/>
            <person name="Haag E.S."/>
        </authorList>
    </citation>
    <scope>NUCLEOTIDE SEQUENCE [LARGE SCALE GENOMIC DNA]</scope>
    <source>
        <strain evidence="3">JU1422</strain>
    </source>
</reference>
<dbReference type="GO" id="GO:0009263">
    <property type="term" value="P:deoxyribonucleotide biosynthetic process"/>
    <property type="evidence" value="ECO:0007669"/>
    <property type="project" value="InterPro"/>
</dbReference>
<sequence length="901" mass="101747">MSDFYVTLVSNAQSTSSISNFDTHLPATLHFDREFEVGLTSIIYPTTHDLISNLPEEDGGYENEFIIWFKRKPLKCKIRNCTFTSSTELVEILNYTAGVFVDKDQNTTNTKLDIFGYEPMFKIILIKPHANISRVQLSARLAYFLGHDRDIKHLPMLGKYSTFSGSDLMYVYSENMVEPQIISHMKVPILKVINMNTGSGTNVEQTFTKPVYVRVRPTYLSRIGIQIKNDRDHFIPFNSGKTGSGGFRAGSFYQRGNGPFAQLLGKLFISAVPLLKRMGVSVGREVLDSSIRVANDVASGDSFKQSLNRNASNSYNSLVNRAIGKLGQTGGRRPKRRTTRRVKKKKTVRKSAGRKKAAPRKKVTRVTPNICLFDTPPSQVAFSKGKWMTFSPSNPIEPKGPYTFNVFDSAHFFQLNKTYLTFKAHLSSVKKKDEGGTKTAVPISHTNFIGATFFNQVKLSYNNVLVYDSSHYAYKAYIQTLLGESDEMKEGFLSAARWSNDEDSLGAVLVDKRRLQEDGTNGLDICTPLFLEPFQTDKLLIPHINIQLTLYRNNDAFCLESTEADAPAKIFISDLKLHMRAIDVVPSATIALENRLRTTPAQYPFKNLKMKVITIPPGRTELPFNVLYQDILPRRVIVGLIDPEAMEGSFTKNALNFAHHDVSEIQLDAGGTVYPPQPIQCDFVNKNYAQAFARLYEELGALSEKSCPRITYKMFRNGYAFYVFNLTAMDNPNSWELIQSGTTQLYIRFNKKTPDGGLNACVLSEYDGMITIDAFRNTTYVDVNLASYMLMMGRLENLSPARIQDLNQSLKSLNIVQSWNACNGCPIGLGAELSLDATPRSHHFINNVIPKPPARRRSVSTKRYFEEKYQVRLNYPNSPLLRDTTGSMYPLEIVWLRIRIY</sequence>
<protein>
    <submittedName>
        <fullName evidence="2">Uncharacterized protein</fullName>
    </submittedName>
</protein>
<organism evidence="2 3">
    <name type="scientific">Caenorhabditis nigoni</name>
    <dbReference type="NCBI Taxonomy" id="1611254"/>
    <lineage>
        <taxon>Eukaryota</taxon>
        <taxon>Metazoa</taxon>
        <taxon>Ecdysozoa</taxon>
        <taxon>Nematoda</taxon>
        <taxon>Chromadorea</taxon>
        <taxon>Rhabditida</taxon>
        <taxon>Rhabditina</taxon>
        <taxon>Rhabditomorpha</taxon>
        <taxon>Rhabditoidea</taxon>
        <taxon>Rhabditidae</taxon>
        <taxon>Peloderinae</taxon>
        <taxon>Caenorhabditis</taxon>
    </lineage>
</organism>
<dbReference type="GO" id="GO:0005829">
    <property type="term" value="C:cytosol"/>
    <property type="evidence" value="ECO:0007669"/>
    <property type="project" value="TreeGrafter"/>
</dbReference>
<dbReference type="SUPFAM" id="SSF101690">
    <property type="entry name" value="PAZ domain"/>
    <property type="match status" value="1"/>
</dbReference>
<evidence type="ECO:0000313" key="2">
    <source>
        <dbReference type="EMBL" id="PIC39332.1"/>
    </source>
</evidence>
<dbReference type="InterPro" id="IPR036085">
    <property type="entry name" value="PAZ_dom_sf"/>
</dbReference>
<dbReference type="AlphaFoldDB" id="A0A2G5UIE7"/>
<proteinExistence type="predicted"/>
<dbReference type="GO" id="GO:0004748">
    <property type="term" value="F:ribonucleoside-diphosphate reductase activity, thioredoxin disulfide as acceptor"/>
    <property type="evidence" value="ECO:0007669"/>
    <property type="project" value="TreeGrafter"/>
</dbReference>
<dbReference type="OrthoDB" id="5828307at2759"/>
<dbReference type="PANTHER" id="PTHR23409:SF21">
    <property type="entry name" value="CAPSID PROTEIN"/>
    <property type="match status" value="1"/>
</dbReference>
<dbReference type="InterPro" id="IPR000358">
    <property type="entry name" value="RNR_small_fam"/>
</dbReference>
<dbReference type="PANTHER" id="PTHR23409">
    <property type="entry name" value="RIBONUCLEOSIDE-DIPHOSPHATE REDUCTASE SMALL CHAIN"/>
    <property type="match status" value="1"/>
</dbReference>
<comment type="caution">
    <text evidence="2">The sequence shown here is derived from an EMBL/GenBank/DDBJ whole genome shotgun (WGS) entry which is preliminary data.</text>
</comment>
<dbReference type="STRING" id="1611254.A0A2G5UIE7"/>